<evidence type="ECO:0000259" key="1">
    <source>
        <dbReference type="Pfam" id="PF12706"/>
    </source>
</evidence>
<keyword evidence="3" id="KW-1185">Reference proteome</keyword>
<proteinExistence type="predicted"/>
<dbReference type="InterPro" id="IPR036866">
    <property type="entry name" value="RibonucZ/Hydroxyglut_hydro"/>
</dbReference>
<dbReference type="SUPFAM" id="SSF56281">
    <property type="entry name" value="Metallo-hydrolase/oxidoreductase"/>
    <property type="match status" value="1"/>
</dbReference>
<dbReference type="RefSeq" id="WP_337956396.1">
    <property type="nucleotide sequence ID" value="NZ_JAQQWT010000043.1"/>
</dbReference>
<reference evidence="2 3" key="1">
    <citation type="submission" date="2024-09" db="EMBL/GenBank/DDBJ databases">
        <authorList>
            <person name="Sun Q."/>
            <person name="Mori K."/>
        </authorList>
    </citation>
    <scope>NUCLEOTIDE SEQUENCE [LARGE SCALE GENOMIC DNA]</scope>
    <source>
        <strain evidence="2 3">NCAIM B.02301</strain>
    </source>
</reference>
<gene>
    <name evidence="2" type="ORF">ACFFH4_16095</name>
</gene>
<name>A0ABV6NK68_9BACI</name>
<dbReference type="Proteomes" id="UP001589833">
    <property type="component" value="Unassembled WGS sequence"/>
</dbReference>
<dbReference type="PANTHER" id="PTHR15032">
    <property type="entry name" value="N-ACYL-PHOSPHATIDYLETHANOLAMINE-HYDROLYZING PHOSPHOLIPASE D"/>
    <property type="match status" value="1"/>
</dbReference>
<evidence type="ECO:0000313" key="3">
    <source>
        <dbReference type="Proteomes" id="UP001589833"/>
    </source>
</evidence>
<feature type="domain" description="Metallo-beta-lactamase" evidence="1">
    <location>
        <begin position="6"/>
        <end position="155"/>
    </location>
</feature>
<dbReference type="Pfam" id="PF12706">
    <property type="entry name" value="Lactamase_B_2"/>
    <property type="match status" value="1"/>
</dbReference>
<protein>
    <submittedName>
        <fullName evidence="2">MBL fold metallo-hydrolase</fullName>
    </submittedName>
</protein>
<dbReference type="Gene3D" id="3.60.15.10">
    <property type="entry name" value="Ribonuclease Z/Hydroxyacylglutathione hydrolase-like"/>
    <property type="match status" value="1"/>
</dbReference>
<dbReference type="InterPro" id="IPR001279">
    <property type="entry name" value="Metallo-B-lactamas"/>
</dbReference>
<accession>A0ABV6NK68</accession>
<comment type="caution">
    <text evidence="2">The sequence shown here is derived from an EMBL/GenBank/DDBJ whole genome shotgun (WGS) entry which is preliminary data.</text>
</comment>
<sequence>MLNIIEETPSIDAVFITHDHYDHLDYPTILQLKDKVSHFFVPLGVSTHLIRWGVEEENIMELNWWDETEFEGLTVALTPAKHYSGRGPFNRDSTLWGGWVILGENTRFYTSGDSGYDEHFKEIGQVYGPFDITLMDGGQFDDRWDWVHMTPEGAV</sequence>
<dbReference type="EMBL" id="JBHLTR010000028">
    <property type="protein sequence ID" value="MFC0560513.1"/>
    <property type="molecule type" value="Genomic_DNA"/>
</dbReference>
<dbReference type="PANTHER" id="PTHR15032:SF4">
    <property type="entry name" value="N-ACYL-PHOSPHATIDYLETHANOLAMINE-HYDROLYZING PHOSPHOLIPASE D"/>
    <property type="match status" value="1"/>
</dbReference>
<organism evidence="2 3">
    <name type="scientific">Halalkalibacter alkalisediminis</name>
    <dbReference type="NCBI Taxonomy" id="935616"/>
    <lineage>
        <taxon>Bacteria</taxon>
        <taxon>Bacillati</taxon>
        <taxon>Bacillota</taxon>
        <taxon>Bacilli</taxon>
        <taxon>Bacillales</taxon>
        <taxon>Bacillaceae</taxon>
        <taxon>Halalkalibacter</taxon>
    </lineage>
</organism>
<evidence type="ECO:0000313" key="2">
    <source>
        <dbReference type="EMBL" id="MFC0560513.1"/>
    </source>
</evidence>